<dbReference type="EMBL" id="JACCFW010000001">
    <property type="protein sequence ID" value="NYJ76429.1"/>
    <property type="molecule type" value="Genomic_DNA"/>
</dbReference>
<reference evidence="2 3" key="1">
    <citation type="submission" date="2020-07" db="EMBL/GenBank/DDBJ databases">
        <title>Sequencing the genomes of 1000 actinobacteria strains.</title>
        <authorList>
            <person name="Klenk H.-P."/>
        </authorList>
    </citation>
    <scope>NUCLEOTIDE SEQUENCE [LARGE SCALE GENOMIC DNA]</scope>
    <source>
        <strain evidence="2 3">DSM 29531</strain>
    </source>
</reference>
<dbReference type="Proteomes" id="UP000571817">
    <property type="component" value="Unassembled WGS sequence"/>
</dbReference>
<evidence type="ECO:0000259" key="1">
    <source>
        <dbReference type="Pfam" id="PF04101"/>
    </source>
</evidence>
<gene>
    <name evidence="2" type="ORF">HNR15_003392</name>
</gene>
<dbReference type="Gene3D" id="3.40.50.2000">
    <property type="entry name" value="Glycogen Phosphorylase B"/>
    <property type="match status" value="1"/>
</dbReference>
<dbReference type="GO" id="GO:0016758">
    <property type="term" value="F:hexosyltransferase activity"/>
    <property type="evidence" value="ECO:0007669"/>
    <property type="project" value="InterPro"/>
</dbReference>
<organism evidence="2 3">
    <name type="scientific">Allobranchiibius huperziae</name>
    <dbReference type="NCBI Taxonomy" id="1874116"/>
    <lineage>
        <taxon>Bacteria</taxon>
        <taxon>Bacillati</taxon>
        <taxon>Actinomycetota</taxon>
        <taxon>Actinomycetes</taxon>
        <taxon>Micrococcales</taxon>
        <taxon>Dermacoccaceae</taxon>
        <taxon>Allobranchiibius</taxon>
    </lineage>
</organism>
<comment type="caution">
    <text evidence="2">The sequence shown here is derived from an EMBL/GenBank/DDBJ whole genome shotgun (WGS) entry which is preliminary data.</text>
</comment>
<feature type="domain" description="Glycosyl transferase family 28 C-terminal" evidence="1">
    <location>
        <begin position="230"/>
        <end position="271"/>
    </location>
</feature>
<evidence type="ECO:0000313" key="3">
    <source>
        <dbReference type="Proteomes" id="UP000571817"/>
    </source>
</evidence>
<accession>A0A853DKG6</accession>
<dbReference type="SUPFAM" id="SSF53756">
    <property type="entry name" value="UDP-Glycosyltransferase/glycogen phosphorylase"/>
    <property type="match status" value="1"/>
</dbReference>
<dbReference type="PANTHER" id="PTHR21015">
    <property type="entry name" value="UDP-N-ACETYLGLUCOSAMINE--N-ACETYLMURAMYL-(PENTAPEPTIDE) PYROPHOSPHORYL-UNDECAPRENOL N-ACETYLGLUCOSAMINE TRANSFERASE 1"/>
    <property type="match status" value="1"/>
</dbReference>
<proteinExistence type="predicted"/>
<dbReference type="PANTHER" id="PTHR21015:SF22">
    <property type="entry name" value="GLYCOSYLTRANSFERASE"/>
    <property type="match status" value="1"/>
</dbReference>
<dbReference type="AlphaFoldDB" id="A0A853DKG6"/>
<sequence length="332" mass="35416">MIGYYVHHQGSGHLARLTNLARHLRSPVTALSSLDAPSDWRGEWVPLARDDDPPPGSDADIDAHGRLHWAPLRHGGYTARMATISAWITTHRPRLMVVDVSVEVTLLARTLGVPVVVVAMRGERADPAHELAYDVAQALLAPWPAEFAEPHWPERWIAKTVHTGAFSRFDAPRVGPAPAAAATQRSVTCLLGGGGADLPARFAPSVAAATPDWRWTFCGGDFGPSATPLRDVLAASQVVVTHAGQNAVAEVAALRRPAVVVAQPRPHDEQLATVRALAAGDVAVTCERWPAANDWPALLARAVATGGTSWSRWNDLQGARRAADALDGLGSR</sequence>
<dbReference type="InterPro" id="IPR007235">
    <property type="entry name" value="Glyco_trans_28_C"/>
</dbReference>
<protein>
    <recommendedName>
        <fullName evidence="1">Glycosyl transferase family 28 C-terminal domain-containing protein</fullName>
    </recommendedName>
</protein>
<name>A0A853DKG6_9MICO</name>
<evidence type="ECO:0000313" key="2">
    <source>
        <dbReference type="EMBL" id="NYJ76429.1"/>
    </source>
</evidence>
<dbReference type="Pfam" id="PF04101">
    <property type="entry name" value="Glyco_tran_28_C"/>
    <property type="match status" value="1"/>
</dbReference>
<keyword evidence="3" id="KW-1185">Reference proteome</keyword>
<dbReference type="RefSeq" id="WP_179483487.1">
    <property type="nucleotide sequence ID" value="NZ_JACCFW010000001.1"/>
</dbReference>